<protein>
    <submittedName>
        <fullName evidence="1">Uncharacterized protein</fullName>
    </submittedName>
</protein>
<reference evidence="1" key="1">
    <citation type="submission" date="2021-11" db="EMBL/GenBank/DDBJ databases">
        <authorList>
            <person name="Herlambang A."/>
            <person name="Guo Y."/>
            <person name="Takashima Y."/>
            <person name="Nishizawa T."/>
        </authorList>
    </citation>
    <scope>NUCLEOTIDE SEQUENCE</scope>
    <source>
        <strain evidence="1">E1425</strain>
    </source>
</reference>
<accession>A0A9P3LZS4</accession>
<dbReference type="PANTHER" id="PTHR13318">
    <property type="entry name" value="PARTNER OF PAIRED, ISOFORM B-RELATED"/>
    <property type="match status" value="1"/>
</dbReference>
<dbReference type="AlphaFoldDB" id="A0A9P3LZS4"/>
<dbReference type="EMBL" id="BQFW01000012">
    <property type="protein sequence ID" value="GJJ76811.1"/>
    <property type="molecule type" value="Genomic_DNA"/>
</dbReference>
<dbReference type="Gene3D" id="3.80.10.10">
    <property type="entry name" value="Ribonuclease Inhibitor"/>
    <property type="match status" value="2"/>
</dbReference>
<reference evidence="1" key="2">
    <citation type="journal article" date="2022" name="Microbiol. Resour. Announc.">
        <title>Whole-Genome Sequence of Entomortierella parvispora E1425, a Mucoromycotan Fungus Associated with Burkholderiaceae-Related Endosymbiotic Bacteria.</title>
        <authorList>
            <person name="Herlambang A."/>
            <person name="Guo Y."/>
            <person name="Takashima Y."/>
            <person name="Narisawa K."/>
            <person name="Ohta H."/>
            <person name="Nishizawa T."/>
        </authorList>
    </citation>
    <scope>NUCLEOTIDE SEQUENCE</scope>
    <source>
        <strain evidence="1">E1425</strain>
    </source>
</reference>
<dbReference type="Proteomes" id="UP000827284">
    <property type="component" value="Unassembled WGS sequence"/>
</dbReference>
<sequence>MYKQFLPTLDVISSNPDVGEFRIYRTGLLSNLHTLELYYINIQPDEKTLLEERIFTLVRQNPLIKCFKIRLTIDYTALVQLVTEYMPNLEDLDLDMRWQGNLKGFLENLPESIRKVRLKSVLHVVPEPQAQHPTMDVASQMARQVRSHGALESFIISETIKERKEEVFVRFLESCSSKLRVFKGLGPVWCLENKAITQALSSIGFVWTELRRHEIPYTTSDEDIARIITSSPWAVMDLFTYHLRSMATRALVENCDNLTSLTIVKPEDGDLEHTYAFTGTTMQTVLSKTKHLKSLYVYSHLKPYRMIAEDILTSEWATTTLEHLVVKIGVPRVYEHITDEDEGAVDIQRSREIQRLFLRRLGQQKHLKVLGIGGRVISDSTGKYEHQRDCLEFSLEAGLDELKDLKNLELIDIQHMDHRVGPSPQGLRPDDREAMERKVCPHHALESLALSGLLNGREEDVLIKFLESCSPKLKTFDGMGFIWCARIKAIAQALSSIGFSWTEIRREALSHEVSDSDIAMIITNHPLTAIGVYTSMLGSLAVKALVENCDNLTILNVMEHGDTALTGAHMQTILSRAKNLKSLQVHWLLSAEKISTRDIFMSKWATTSLEHIDFKIDVPRVHGHQITDKDDRVEENQGSRDIQRRLLRRLGQQKNLKRLIVGDPGLGDRRSYTTGLLSNLHTLELHSVRQEKNSLLNGRIFALVRQNPLIRYLKITLHMDYQALMQLVTKYMPSLEELDLDTVWQGDLQEFLENLPESIRKVRMVSVLHVAPEPSTRDTENDSANAVAREVRSHHQLESLFINGTFNEQKEDVLLKFFESCGPKLKTFSGTGFLWCIENIRTTTTALANFGFNWTELRPPALHKYESDSRMATVLAHHPWTAIEVYLHNLGTMAVRALVENCSHLTVLNIQENRRTALKGLDLQTILSRAKNLKSLQAHWLISDDKLSAMDILSSEWATTTLEHIDFKIDVLRVKDHEITREDGALQTSRNIQRQVLGRLGQQKHLKKLVIGGKIGDPMTTMYNYQLSCLEFTLEAGLDELWDLKQLELLDIHHMDHRVDVEELEWMVENWPRISEVSGILDSFRPPSYEVRAWLAANSRPSWR</sequence>
<evidence type="ECO:0000313" key="1">
    <source>
        <dbReference type="EMBL" id="GJJ76811.1"/>
    </source>
</evidence>
<organism evidence="1 2">
    <name type="scientific">Entomortierella parvispora</name>
    <dbReference type="NCBI Taxonomy" id="205924"/>
    <lineage>
        <taxon>Eukaryota</taxon>
        <taxon>Fungi</taxon>
        <taxon>Fungi incertae sedis</taxon>
        <taxon>Mucoromycota</taxon>
        <taxon>Mortierellomycotina</taxon>
        <taxon>Mortierellomycetes</taxon>
        <taxon>Mortierellales</taxon>
        <taxon>Mortierellaceae</taxon>
        <taxon>Entomortierella</taxon>
    </lineage>
</organism>
<dbReference type="SUPFAM" id="SSF52047">
    <property type="entry name" value="RNI-like"/>
    <property type="match status" value="2"/>
</dbReference>
<dbReference type="OrthoDB" id="2095648at2759"/>
<keyword evidence="2" id="KW-1185">Reference proteome</keyword>
<dbReference type="InterPro" id="IPR032675">
    <property type="entry name" value="LRR_dom_sf"/>
</dbReference>
<proteinExistence type="predicted"/>
<evidence type="ECO:0000313" key="2">
    <source>
        <dbReference type="Proteomes" id="UP000827284"/>
    </source>
</evidence>
<dbReference type="GO" id="GO:0019005">
    <property type="term" value="C:SCF ubiquitin ligase complex"/>
    <property type="evidence" value="ECO:0007669"/>
    <property type="project" value="TreeGrafter"/>
</dbReference>
<dbReference type="GO" id="GO:0031146">
    <property type="term" value="P:SCF-dependent proteasomal ubiquitin-dependent protein catabolic process"/>
    <property type="evidence" value="ECO:0007669"/>
    <property type="project" value="TreeGrafter"/>
</dbReference>
<gene>
    <name evidence="1" type="ORF">EMPS_09170</name>
</gene>
<comment type="caution">
    <text evidence="1">The sequence shown here is derived from an EMBL/GenBank/DDBJ whole genome shotgun (WGS) entry which is preliminary data.</text>
</comment>
<name>A0A9P3LZS4_9FUNG</name>